<evidence type="ECO:0000256" key="12">
    <source>
        <dbReference type="ARBA" id="ARBA00051693"/>
    </source>
</evidence>
<evidence type="ECO:0000256" key="4">
    <source>
        <dbReference type="ARBA" id="ARBA00022741"/>
    </source>
</evidence>
<proteinExistence type="inferred from homology"/>
<dbReference type="Proteomes" id="UP000197619">
    <property type="component" value="Unassembled WGS sequence"/>
</dbReference>
<accession>A0A218U9X8</accession>
<evidence type="ECO:0000256" key="2">
    <source>
        <dbReference type="ARBA" id="ARBA00022553"/>
    </source>
</evidence>
<feature type="region of interest" description="Disordered" evidence="13">
    <location>
        <begin position="19"/>
        <end position="74"/>
    </location>
</feature>
<evidence type="ECO:0000256" key="9">
    <source>
        <dbReference type="ARBA" id="ARBA00038999"/>
    </source>
</evidence>
<feature type="compositionally biased region" description="Pro residues" evidence="13">
    <location>
        <begin position="59"/>
        <end position="74"/>
    </location>
</feature>
<reference evidence="15 16" key="1">
    <citation type="submission" date="2017-05" db="EMBL/GenBank/DDBJ databases">
        <title>Genome of assembly of the Bengalese finch, Lonchura striata domestica.</title>
        <authorList>
            <person name="Colquitt B.M."/>
            <person name="Brainard M.S."/>
        </authorList>
    </citation>
    <scope>NUCLEOTIDE SEQUENCE [LARGE SCALE GENOMIC DNA]</scope>
    <source>
        <strain evidence="15">White83orange57</strain>
    </source>
</reference>
<evidence type="ECO:0000256" key="10">
    <source>
        <dbReference type="ARBA" id="ARBA00049014"/>
    </source>
</evidence>
<evidence type="ECO:0000256" key="1">
    <source>
        <dbReference type="ARBA" id="ARBA00022527"/>
    </source>
</evidence>
<dbReference type="GO" id="GO:0005524">
    <property type="term" value="F:ATP binding"/>
    <property type="evidence" value="ECO:0007669"/>
    <property type="project" value="UniProtKB-KW"/>
</dbReference>
<name>A0A218U9X8_9PASE</name>
<evidence type="ECO:0000313" key="16">
    <source>
        <dbReference type="Proteomes" id="UP000197619"/>
    </source>
</evidence>
<comment type="catalytic activity">
    <reaction evidence="10">
        <text>L-seryl-[protein] + ATP = O-phospho-L-seryl-[protein] + ADP + H(+)</text>
        <dbReference type="Rhea" id="RHEA:17989"/>
        <dbReference type="Rhea" id="RHEA-COMP:9863"/>
        <dbReference type="Rhea" id="RHEA-COMP:11604"/>
        <dbReference type="ChEBI" id="CHEBI:15378"/>
        <dbReference type="ChEBI" id="CHEBI:29999"/>
        <dbReference type="ChEBI" id="CHEBI:30616"/>
        <dbReference type="ChEBI" id="CHEBI:83421"/>
        <dbReference type="ChEBI" id="CHEBI:456216"/>
        <dbReference type="EC" id="2.7.12.2"/>
    </reaction>
</comment>
<dbReference type="InterPro" id="IPR008271">
    <property type="entry name" value="Ser/Thr_kinase_AS"/>
</dbReference>
<dbReference type="GO" id="GO:0004674">
    <property type="term" value="F:protein serine/threonine kinase activity"/>
    <property type="evidence" value="ECO:0007669"/>
    <property type="project" value="UniProtKB-KW"/>
</dbReference>
<keyword evidence="3" id="KW-0808">Transferase</keyword>
<dbReference type="PANTHER" id="PTHR47238">
    <property type="entry name" value="MITOGEN-ACTIVATED PROTEIN KINASE KINASE 5"/>
    <property type="match status" value="1"/>
</dbReference>
<feature type="domain" description="Protein kinase" evidence="14">
    <location>
        <begin position="42"/>
        <end position="308"/>
    </location>
</feature>
<dbReference type="Gene3D" id="6.10.140.2120">
    <property type="match status" value="1"/>
</dbReference>
<keyword evidence="6" id="KW-0067">ATP-binding</keyword>
<evidence type="ECO:0000256" key="5">
    <source>
        <dbReference type="ARBA" id="ARBA00022777"/>
    </source>
</evidence>
<dbReference type="EMBL" id="MUZQ01000594">
    <property type="protein sequence ID" value="OWK50192.1"/>
    <property type="molecule type" value="Genomic_DNA"/>
</dbReference>
<keyword evidence="7" id="KW-0829">Tyrosine-protein kinase</keyword>
<evidence type="ECO:0000313" key="15">
    <source>
        <dbReference type="EMBL" id="OWK50192.1"/>
    </source>
</evidence>
<dbReference type="GO" id="GO:1902531">
    <property type="term" value="P:regulation of intracellular signal transduction"/>
    <property type="evidence" value="ECO:0007669"/>
    <property type="project" value="UniProtKB-ARBA"/>
</dbReference>
<keyword evidence="4" id="KW-0547">Nucleotide-binding</keyword>
<comment type="similarity">
    <text evidence="8">Belongs to the protein kinase superfamily. STE Ser/Thr protein kinase family. MAP kinase kinase subfamily.</text>
</comment>
<dbReference type="Gene3D" id="1.10.510.10">
    <property type="entry name" value="Transferase(Phosphotransferase) domain 1"/>
    <property type="match status" value="1"/>
</dbReference>
<evidence type="ECO:0000256" key="13">
    <source>
        <dbReference type="SAM" id="MobiDB-lite"/>
    </source>
</evidence>
<evidence type="ECO:0000256" key="8">
    <source>
        <dbReference type="ARBA" id="ARBA00038035"/>
    </source>
</evidence>
<comment type="catalytic activity">
    <reaction evidence="11">
        <text>L-threonyl-[protein] + ATP = O-phospho-L-threonyl-[protein] + ADP + H(+)</text>
        <dbReference type="Rhea" id="RHEA:46608"/>
        <dbReference type="Rhea" id="RHEA-COMP:11060"/>
        <dbReference type="Rhea" id="RHEA-COMP:11605"/>
        <dbReference type="ChEBI" id="CHEBI:15378"/>
        <dbReference type="ChEBI" id="CHEBI:30013"/>
        <dbReference type="ChEBI" id="CHEBI:30616"/>
        <dbReference type="ChEBI" id="CHEBI:61977"/>
        <dbReference type="ChEBI" id="CHEBI:456216"/>
        <dbReference type="EC" id="2.7.12.2"/>
    </reaction>
</comment>
<keyword evidence="2" id="KW-0597">Phosphoprotein</keyword>
<dbReference type="PROSITE" id="PS50011">
    <property type="entry name" value="PROTEIN_KINASE_DOM"/>
    <property type="match status" value="1"/>
</dbReference>
<evidence type="ECO:0000256" key="3">
    <source>
        <dbReference type="ARBA" id="ARBA00022679"/>
    </source>
</evidence>
<dbReference type="SUPFAM" id="SSF56112">
    <property type="entry name" value="Protein kinase-like (PK-like)"/>
    <property type="match status" value="1"/>
</dbReference>
<dbReference type="GO" id="GO:0004713">
    <property type="term" value="F:protein tyrosine kinase activity"/>
    <property type="evidence" value="ECO:0007669"/>
    <property type="project" value="UniProtKB-KW"/>
</dbReference>
<comment type="catalytic activity">
    <reaction evidence="12">
        <text>L-tyrosyl-[protein] + ATP = O-phospho-L-tyrosyl-[protein] + ADP + H(+)</text>
        <dbReference type="Rhea" id="RHEA:10596"/>
        <dbReference type="Rhea" id="RHEA-COMP:10136"/>
        <dbReference type="Rhea" id="RHEA-COMP:20101"/>
        <dbReference type="ChEBI" id="CHEBI:15378"/>
        <dbReference type="ChEBI" id="CHEBI:30616"/>
        <dbReference type="ChEBI" id="CHEBI:46858"/>
        <dbReference type="ChEBI" id="CHEBI:61978"/>
        <dbReference type="ChEBI" id="CHEBI:456216"/>
        <dbReference type="EC" id="2.7.12.2"/>
    </reaction>
</comment>
<dbReference type="PROSITE" id="PS00108">
    <property type="entry name" value="PROTEIN_KINASE_ST"/>
    <property type="match status" value="1"/>
</dbReference>
<sequence>MAASSLEQKLSRLEAKLKQENREARRRIDLNLDIGPARARPTLQLPLVSEGGRGGAPESPQPAPPPRPRQMLGLPPPPYLVPRSLERGLEGSQARIGQRRAEINDLENLGEIGSGTCGQVWKMRFRKTGHVIAVKQMRRSGNREENKRILMDLDVVLKSHDCPYIIVKALLYLKEKHGVIHRDVKPSNILLDERGQVKLCDFGISGRLVDSKAKTRSAGCAAYMAPERIDPPDPTKPDYDIRADVELATGQFPYQNCKTDFEVLTKEHTFIKRYETLEVDVATWFKDVMARTESPRPGGGLGHHLPFFTR</sequence>
<evidence type="ECO:0000256" key="6">
    <source>
        <dbReference type="ARBA" id="ARBA00022840"/>
    </source>
</evidence>
<dbReference type="InterPro" id="IPR011009">
    <property type="entry name" value="Kinase-like_dom_sf"/>
</dbReference>
<keyword evidence="16" id="KW-1185">Reference proteome</keyword>
<dbReference type="GO" id="GO:0006950">
    <property type="term" value="P:response to stress"/>
    <property type="evidence" value="ECO:0007669"/>
    <property type="project" value="UniProtKB-ARBA"/>
</dbReference>
<dbReference type="GO" id="GO:0004708">
    <property type="term" value="F:MAP kinase kinase activity"/>
    <property type="evidence" value="ECO:0007669"/>
    <property type="project" value="UniProtKB-EC"/>
</dbReference>
<evidence type="ECO:0000259" key="14">
    <source>
        <dbReference type="PROSITE" id="PS50011"/>
    </source>
</evidence>
<comment type="caution">
    <text evidence="15">The sequence shown here is derived from an EMBL/GenBank/DDBJ whole genome shotgun (WGS) entry which is preliminary data.</text>
</comment>
<dbReference type="PANTHER" id="PTHR47238:SF2">
    <property type="entry name" value="DUAL SPECIFICITY MITOGEN-ACTIVATED PROTEIN KINASE KINASE HEMIPTEROUS"/>
    <property type="match status" value="1"/>
</dbReference>
<gene>
    <name evidence="15" type="primary">MAP2K7</name>
    <name evidence="15" type="ORF">RLOC_00012438</name>
</gene>
<dbReference type="InterPro" id="IPR000719">
    <property type="entry name" value="Prot_kinase_dom"/>
</dbReference>
<evidence type="ECO:0000256" key="11">
    <source>
        <dbReference type="ARBA" id="ARBA00049299"/>
    </source>
</evidence>
<keyword evidence="1" id="KW-0723">Serine/threonine-protein kinase</keyword>
<feature type="compositionally biased region" description="Basic and acidic residues" evidence="13">
    <location>
        <begin position="19"/>
        <end position="30"/>
    </location>
</feature>
<dbReference type="SMART" id="SM00220">
    <property type="entry name" value="S_TKc"/>
    <property type="match status" value="1"/>
</dbReference>
<dbReference type="AlphaFoldDB" id="A0A218U9X8"/>
<keyword evidence="5 15" id="KW-0418">Kinase</keyword>
<organism evidence="15 16">
    <name type="scientific">Lonchura striata</name>
    <name type="common">white-rumped munia</name>
    <dbReference type="NCBI Taxonomy" id="40157"/>
    <lineage>
        <taxon>Eukaryota</taxon>
        <taxon>Metazoa</taxon>
        <taxon>Chordata</taxon>
        <taxon>Craniata</taxon>
        <taxon>Vertebrata</taxon>
        <taxon>Euteleostomi</taxon>
        <taxon>Archelosauria</taxon>
        <taxon>Archosauria</taxon>
        <taxon>Dinosauria</taxon>
        <taxon>Saurischia</taxon>
        <taxon>Theropoda</taxon>
        <taxon>Coelurosauria</taxon>
        <taxon>Aves</taxon>
        <taxon>Neognathae</taxon>
        <taxon>Neoaves</taxon>
        <taxon>Telluraves</taxon>
        <taxon>Australaves</taxon>
        <taxon>Passeriformes</taxon>
        <taxon>Passeroidea</taxon>
        <taxon>Estrildidae</taxon>
        <taxon>Estrildinae</taxon>
        <taxon>Lonchura</taxon>
    </lineage>
</organism>
<dbReference type="Pfam" id="PF00069">
    <property type="entry name" value="Pkinase"/>
    <property type="match status" value="1"/>
</dbReference>
<dbReference type="InterPro" id="IPR052468">
    <property type="entry name" value="Dual_spec_MAPK_kinase"/>
</dbReference>
<dbReference type="FunFam" id="3.30.200.20:FF:000040">
    <property type="entry name" value="Dual specificity mitogen-activated protein kinase kinase"/>
    <property type="match status" value="1"/>
</dbReference>
<dbReference type="EC" id="2.7.12.2" evidence="9"/>
<protein>
    <recommendedName>
        <fullName evidence="9">mitogen-activated protein kinase kinase</fullName>
        <ecNumber evidence="9">2.7.12.2</ecNumber>
    </recommendedName>
</protein>
<evidence type="ECO:0000256" key="7">
    <source>
        <dbReference type="ARBA" id="ARBA00023137"/>
    </source>
</evidence>